<dbReference type="EMBL" id="VEPZ02001391">
    <property type="protein sequence ID" value="KAE8675885.1"/>
    <property type="molecule type" value="Genomic_DNA"/>
</dbReference>
<accession>A0A6A2Y4Q7</accession>
<dbReference type="InterPro" id="IPR036291">
    <property type="entry name" value="NAD(P)-bd_dom_sf"/>
</dbReference>
<dbReference type="Proteomes" id="UP000436088">
    <property type="component" value="Unassembled WGS sequence"/>
</dbReference>
<reference evidence="1" key="1">
    <citation type="submission" date="2019-09" db="EMBL/GenBank/DDBJ databases">
        <title>Draft genome information of white flower Hibiscus syriacus.</title>
        <authorList>
            <person name="Kim Y.-M."/>
        </authorList>
    </citation>
    <scope>NUCLEOTIDE SEQUENCE [LARGE SCALE GENOMIC DNA]</scope>
    <source>
        <strain evidence="1">YM2019G1</strain>
    </source>
</reference>
<dbReference type="SUPFAM" id="SSF51735">
    <property type="entry name" value="NAD(P)-binding Rossmann-fold domains"/>
    <property type="match status" value="1"/>
</dbReference>
<evidence type="ECO:0000313" key="2">
    <source>
        <dbReference type="Proteomes" id="UP000436088"/>
    </source>
</evidence>
<gene>
    <name evidence="1" type="ORF">F3Y22_tig00111640pilonHSYRG00077</name>
</gene>
<dbReference type="PANTHER" id="PTHR43205:SF12">
    <property type="entry name" value="OS06G0602900 PROTEIN"/>
    <property type="match status" value="1"/>
</dbReference>
<comment type="caution">
    <text evidence="1">The sequence shown here is derived from an EMBL/GenBank/DDBJ whole genome shotgun (WGS) entry which is preliminary data.</text>
</comment>
<protein>
    <recommendedName>
        <fullName evidence="3">Alcohol dehydrogenase-like C-terminal domain-containing protein</fullName>
    </recommendedName>
</protein>
<dbReference type="GO" id="GO:0016628">
    <property type="term" value="F:oxidoreductase activity, acting on the CH-CH group of donors, NAD or NADP as acceptor"/>
    <property type="evidence" value="ECO:0007669"/>
    <property type="project" value="InterPro"/>
</dbReference>
<dbReference type="Gene3D" id="3.90.180.10">
    <property type="entry name" value="Medium-chain alcohol dehydrogenases, catalytic domain"/>
    <property type="match status" value="1"/>
</dbReference>
<proteinExistence type="predicted"/>
<dbReference type="InterPro" id="IPR045010">
    <property type="entry name" value="MDR_fam"/>
</dbReference>
<dbReference type="Gene3D" id="3.40.50.720">
    <property type="entry name" value="NAD(P)-binding Rossmann-like Domain"/>
    <property type="match status" value="2"/>
</dbReference>
<dbReference type="AlphaFoldDB" id="A0A6A2Y4Q7"/>
<evidence type="ECO:0000313" key="1">
    <source>
        <dbReference type="EMBL" id="KAE8675885.1"/>
    </source>
</evidence>
<organism evidence="1 2">
    <name type="scientific">Hibiscus syriacus</name>
    <name type="common">Rose of Sharon</name>
    <dbReference type="NCBI Taxonomy" id="106335"/>
    <lineage>
        <taxon>Eukaryota</taxon>
        <taxon>Viridiplantae</taxon>
        <taxon>Streptophyta</taxon>
        <taxon>Embryophyta</taxon>
        <taxon>Tracheophyta</taxon>
        <taxon>Spermatophyta</taxon>
        <taxon>Magnoliopsida</taxon>
        <taxon>eudicotyledons</taxon>
        <taxon>Gunneridae</taxon>
        <taxon>Pentapetalae</taxon>
        <taxon>rosids</taxon>
        <taxon>malvids</taxon>
        <taxon>Malvales</taxon>
        <taxon>Malvaceae</taxon>
        <taxon>Malvoideae</taxon>
        <taxon>Hibiscus</taxon>
    </lineage>
</organism>
<dbReference type="PANTHER" id="PTHR43205">
    <property type="entry name" value="PROSTAGLANDIN REDUCTASE"/>
    <property type="match status" value="1"/>
</dbReference>
<evidence type="ECO:0008006" key="3">
    <source>
        <dbReference type="Google" id="ProtNLM"/>
    </source>
</evidence>
<name>A0A6A2Y4Q7_HIBSY</name>
<sequence length="214" mass="23415">MVRHNTPISSSSLHQSSFPSTLAPVKSLSKISTFQSTLTITPGEAIDTYGVGRVVASGNPKFGKAYAGFYEICKPKKGEKVFVSAASGSVWELGWSICKSIRVTLLKEKLGFDDAFNYREETDFKSTLKSYFPYGIDIYFDNVGGDMQAAAGFLAGDFFNHFGDFLSTTCGLLRIGKIQALEDISNGVDSIPSAFIDLFTGQNIWKQIVKIVQE</sequence>
<keyword evidence="2" id="KW-1185">Reference proteome</keyword>